<dbReference type="GO" id="GO:0016020">
    <property type="term" value="C:membrane"/>
    <property type="evidence" value="ECO:0007669"/>
    <property type="project" value="TreeGrafter"/>
</dbReference>
<feature type="transmembrane region" description="Helical" evidence="1">
    <location>
        <begin position="283"/>
        <end position="299"/>
    </location>
</feature>
<feature type="transmembrane region" description="Helical" evidence="1">
    <location>
        <begin position="227"/>
        <end position="246"/>
    </location>
</feature>
<evidence type="ECO:0000313" key="4">
    <source>
        <dbReference type="EMBL" id="RUR70554.1"/>
    </source>
</evidence>
<dbReference type="PANTHER" id="PTHR23028:SF53">
    <property type="entry name" value="ACYL_TRANSF_3 DOMAIN-CONTAINING PROTEIN"/>
    <property type="match status" value="1"/>
</dbReference>
<keyword evidence="1" id="KW-1133">Transmembrane helix</keyword>
<dbReference type="EMBL" id="RXFT01000014">
    <property type="protein sequence ID" value="RUR70554.1"/>
    <property type="molecule type" value="Genomic_DNA"/>
</dbReference>
<organism evidence="4 5">
    <name type="scientific">Variovorax guangxiensis</name>
    <dbReference type="NCBI Taxonomy" id="1775474"/>
    <lineage>
        <taxon>Bacteria</taxon>
        <taxon>Pseudomonadati</taxon>
        <taxon>Pseudomonadota</taxon>
        <taxon>Betaproteobacteria</taxon>
        <taxon>Burkholderiales</taxon>
        <taxon>Comamonadaceae</taxon>
        <taxon>Variovorax</taxon>
    </lineage>
</organism>
<dbReference type="PANTHER" id="PTHR23028">
    <property type="entry name" value="ACETYLTRANSFERASE"/>
    <property type="match status" value="1"/>
</dbReference>
<dbReference type="GO" id="GO:0016747">
    <property type="term" value="F:acyltransferase activity, transferring groups other than amino-acyl groups"/>
    <property type="evidence" value="ECO:0007669"/>
    <property type="project" value="InterPro"/>
</dbReference>
<evidence type="ECO:0000256" key="1">
    <source>
        <dbReference type="SAM" id="Phobius"/>
    </source>
</evidence>
<dbReference type="Pfam" id="PF01757">
    <property type="entry name" value="Acyl_transf_3"/>
    <property type="match status" value="1"/>
</dbReference>
<feature type="domain" description="SGNH" evidence="3">
    <location>
        <begin position="410"/>
        <end position="644"/>
    </location>
</feature>
<feature type="transmembrane region" description="Helical" evidence="1">
    <location>
        <begin position="252"/>
        <end position="271"/>
    </location>
</feature>
<dbReference type="OrthoDB" id="9814807at2"/>
<feature type="transmembrane region" description="Helical" evidence="1">
    <location>
        <begin position="35"/>
        <end position="53"/>
    </location>
</feature>
<dbReference type="InterPro" id="IPR050879">
    <property type="entry name" value="Acyltransferase_3"/>
</dbReference>
<dbReference type="InterPro" id="IPR002656">
    <property type="entry name" value="Acyl_transf_3_dom"/>
</dbReference>
<keyword evidence="4" id="KW-0808">Transferase</keyword>
<evidence type="ECO:0000259" key="2">
    <source>
        <dbReference type="Pfam" id="PF01757"/>
    </source>
</evidence>
<feature type="transmembrane region" description="Helical" evidence="1">
    <location>
        <begin position="319"/>
        <end position="336"/>
    </location>
</feature>
<accession>A0A3S1F4R7</accession>
<dbReference type="RefSeq" id="WP_126024672.1">
    <property type="nucleotide sequence ID" value="NZ_RXFT01000014.1"/>
</dbReference>
<feature type="domain" description="Acyltransferase 3" evidence="2">
    <location>
        <begin position="8"/>
        <end position="334"/>
    </location>
</feature>
<dbReference type="InterPro" id="IPR043968">
    <property type="entry name" value="SGNH"/>
</dbReference>
<feature type="transmembrane region" description="Helical" evidence="1">
    <location>
        <begin position="164"/>
        <end position="185"/>
    </location>
</feature>
<keyword evidence="4" id="KW-0012">Acyltransferase</keyword>
<name>A0A3S1F4R7_9BURK</name>
<evidence type="ECO:0000259" key="3">
    <source>
        <dbReference type="Pfam" id="PF19040"/>
    </source>
</evidence>
<keyword evidence="1" id="KW-0472">Membrane</keyword>
<feature type="transmembrane region" description="Helical" evidence="1">
    <location>
        <begin position="12"/>
        <end position="29"/>
    </location>
</feature>
<protein>
    <submittedName>
        <fullName evidence="4">Acyltransferase</fullName>
    </submittedName>
</protein>
<proteinExistence type="predicted"/>
<dbReference type="Proteomes" id="UP000281118">
    <property type="component" value="Unassembled WGS sequence"/>
</dbReference>
<comment type="caution">
    <text evidence="4">The sequence shown here is derived from an EMBL/GenBank/DDBJ whole genome shotgun (WGS) entry which is preliminary data.</text>
</comment>
<dbReference type="Pfam" id="PF19040">
    <property type="entry name" value="SGNH"/>
    <property type="match status" value="1"/>
</dbReference>
<gene>
    <name evidence="4" type="ORF">EJP67_26195</name>
</gene>
<reference evidence="4 5" key="1">
    <citation type="submission" date="2018-12" db="EMBL/GenBank/DDBJ databases">
        <title>The genome sequences of Variovorax guangxiensis DSM 27352.</title>
        <authorList>
            <person name="Gao J."/>
            <person name="Sun J."/>
        </authorList>
    </citation>
    <scope>NUCLEOTIDE SEQUENCE [LARGE SCALE GENOMIC DNA]</scope>
    <source>
        <strain evidence="4 5">DSM 27352</strain>
    </source>
</reference>
<sequence length="656" mass="71511">MHPKYRPDIDGLRAIAVGSVLAYHAFPSLLPGGFIGVDIFFVISGFLITTILLQSLAAGDFSYRDFYARRIRRIFPALVLVLLATLAFGWYVLLPGEFSQLGKQTTGGAAFFANLVFLGEAGYFDASAETKPLLHLWSLGIEEQFYIFWPLMLGLAWRRRWPMLRVVLAVAVISFLVNVLTVQAHRAAAFYSPLSRAWELMAGGLLAVMQLQSVAQGAASTRAWKKHLQSIVGIALIVLGLFMTRSTKAFPGWWALLPVLGAASCIAAGPGGVLNRYLLSNRVMVWIGLISYPLYLWHWPLLSYARIVTGGEPPLQLRIVLVAASVVLAWATYRFLERFVKLHLSQAVLRGLAGAGAALALAGVLVFLGTPMPRHDSPALQAVADATREDNYYDGFEEAALGNQFVYRAGNGKHDVLLIGDSHVEQYAPRALELVRTQPDKARTIYFATKGSCPPVPGLFSGPDTGCDERRTAVLDLALKPEIDSVVLGACWSCYFTGAGPTVNYFVDDRKAVHPFIGGDGIDQSLKSLGEVLKRLSAHKPVYLVLGNPVGMDFDPLRQIEGSRLGRMTAESGQLKAPMPQDQAQFNARLKQVAQANGAKVIEPFASLCADGECIRSMPDDGSPAYKDIGHLRPRYARSFATYIDPALLDEGAVGK</sequence>
<feature type="transmembrane region" description="Helical" evidence="1">
    <location>
        <begin position="74"/>
        <end position="93"/>
    </location>
</feature>
<keyword evidence="1" id="KW-0812">Transmembrane</keyword>
<evidence type="ECO:0000313" key="5">
    <source>
        <dbReference type="Proteomes" id="UP000281118"/>
    </source>
</evidence>
<feature type="transmembrane region" description="Helical" evidence="1">
    <location>
        <begin position="348"/>
        <end position="368"/>
    </location>
</feature>
<dbReference type="GO" id="GO:0009103">
    <property type="term" value="P:lipopolysaccharide biosynthetic process"/>
    <property type="evidence" value="ECO:0007669"/>
    <property type="project" value="TreeGrafter"/>
</dbReference>
<dbReference type="AlphaFoldDB" id="A0A3S1F4R7"/>